<evidence type="ECO:0000313" key="7">
    <source>
        <dbReference type="Proteomes" id="UP001290861"/>
    </source>
</evidence>
<protein>
    <submittedName>
        <fullName evidence="6">Restriction endonuclease subunit S</fullName>
        <ecNumber evidence="6">3.1.21.-</ecNumber>
    </submittedName>
</protein>
<dbReference type="RefSeq" id="WP_322607981.1">
    <property type="nucleotide sequence ID" value="NZ_JARVCO010000007.1"/>
</dbReference>
<evidence type="ECO:0000313" key="6">
    <source>
        <dbReference type="EMBL" id="MDZ8118182.1"/>
    </source>
</evidence>
<feature type="compositionally biased region" description="Basic residues" evidence="4">
    <location>
        <begin position="511"/>
        <end position="521"/>
    </location>
</feature>
<proteinExistence type="inferred from homology"/>
<dbReference type="GO" id="GO:0004519">
    <property type="term" value="F:endonuclease activity"/>
    <property type="evidence" value="ECO:0007669"/>
    <property type="project" value="UniProtKB-KW"/>
</dbReference>
<dbReference type="Pfam" id="PF01420">
    <property type="entry name" value="Methylase_S"/>
    <property type="match status" value="2"/>
</dbReference>
<keyword evidence="7" id="KW-1185">Reference proteome</keyword>
<keyword evidence="6" id="KW-0540">Nuclease</keyword>
<evidence type="ECO:0000256" key="3">
    <source>
        <dbReference type="ARBA" id="ARBA00023125"/>
    </source>
</evidence>
<feature type="region of interest" description="Disordered" evidence="4">
    <location>
        <begin position="502"/>
        <end position="521"/>
    </location>
</feature>
<dbReference type="SUPFAM" id="SSF116734">
    <property type="entry name" value="DNA methylase specificity domain"/>
    <property type="match status" value="2"/>
</dbReference>
<dbReference type="InterPro" id="IPR044946">
    <property type="entry name" value="Restrct_endonuc_typeI_TRD_sf"/>
</dbReference>
<dbReference type="PANTHER" id="PTHR43140:SF1">
    <property type="entry name" value="TYPE I RESTRICTION ENZYME ECOKI SPECIFICITY SUBUNIT"/>
    <property type="match status" value="1"/>
</dbReference>
<evidence type="ECO:0000256" key="1">
    <source>
        <dbReference type="ARBA" id="ARBA00010923"/>
    </source>
</evidence>
<comment type="similarity">
    <text evidence="1">Belongs to the type-I restriction system S methylase family.</text>
</comment>
<dbReference type="InterPro" id="IPR051212">
    <property type="entry name" value="Type-I_RE_S_subunit"/>
</dbReference>
<gene>
    <name evidence="6" type="ORF">P9H32_06025</name>
</gene>
<dbReference type="EC" id="3.1.21.-" evidence="6"/>
<dbReference type="InterPro" id="IPR000055">
    <property type="entry name" value="Restrct_endonuc_typeI_TRD"/>
</dbReference>
<reference evidence="6 7" key="1">
    <citation type="journal article" date="2024" name="Appl. Environ. Microbiol.">
        <title>Pontiella agarivorans sp. nov., a novel marine anaerobic bacterium capable of degrading macroalgal polysaccharides and fixing nitrogen.</title>
        <authorList>
            <person name="Liu N."/>
            <person name="Kivenson V."/>
            <person name="Peng X."/>
            <person name="Cui Z."/>
            <person name="Lankiewicz T.S."/>
            <person name="Gosselin K.M."/>
            <person name="English C.J."/>
            <person name="Blair E.M."/>
            <person name="O'Malley M.A."/>
            <person name="Valentine D.L."/>
        </authorList>
    </citation>
    <scope>NUCLEOTIDE SEQUENCE [LARGE SCALE GENOMIC DNA]</scope>
    <source>
        <strain evidence="6 7">NLcol2</strain>
    </source>
</reference>
<dbReference type="Gene3D" id="3.90.220.20">
    <property type="entry name" value="DNA methylase specificity domains"/>
    <property type="match status" value="2"/>
</dbReference>
<keyword evidence="2" id="KW-0680">Restriction system</keyword>
<dbReference type="GO" id="GO:0016787">
    <property type="term" value="F:hydrolase activity"/>
    <property type="evidence" value="ECO:0007669"/>
    <property type="project" value="UniProtKB-KW"/>
</dbReference>
<name>A0ABU5MVF3_9BACT</name>
<evidence type="ECO:0000256" key="4">
    <source>
        <dbReference type="SAM" id="MobiDB-lite"/>
    </source>
</evidence>
<organism evidence="6 7">
    <name type="scientific">Pontiella agarivorans</name>
    <dbReference type="NCBI Taxonomy" id="3038953"/>
    <lineage>
        <taxon>Bacteria</taxon>
        <taxon>Pseudomonadati</taxon>
        <taxon>Kiritimatiellota</taxon>
        <taxon>Kiritimatiellia</taxon>
        <taxon>Kiritimatiellales</taxon>
        <taxon>Pontiellaceae</taxon>
        <taxon>Pontiella</taxon>
    </lineage>
</organism>
<keyword evidence="6" id="KW-0378">Hydrolase</keyword>
<accession>A0ABU5MVF3</accession>
<evidence type="ECO:0000256" key="2">
    <source>
        <dbReference type="ARBA" id="ARBA00022747"/>
    </source>
</evidence>
<evidence type="ECO:0000259" key="5">
    <source>
        <dbReference type="Pfam" id="PF01420"/>
    </source>
</evidence>
<dbReference type="Proteomes" id="UP001290861">
    <property type="component" value="Unassembled WGS sequence"/>
</dbReference>
<comment type="caution">
    <text evidence="6">The sequence shown here is derived from an EMBL/GenBank/DDBJ whole genome shotgun (WGS) entry which is preliminary data.</text>
</comment>
<feature type="domain" description="Type I restriction modification DNA specificity" evidence="5">
    <location>
        <begin position="7"/>
        <end position="191"/>
    </location>
</feature>
<feature type="domain" description="Type I restriction modification DNA specificity" evidence="5">
    <location>
        <begin position="280"/>
        <end position="454"/>
    </location>
</feature>
<keyword evidence="3" id="KW-0238">DNA-binding</keyword>
<sequence>MSDVSMPEGWAISKLSDAIAVDGVISDGDWVESKDQDPNGDVRLIQLADIGDGDFRNKSKRFMTPESADRLNCTYLEKGDVLIARMPDPLGRACLFPGVGQKAVTVVDVCLIRTGENSAFSNDFLKYWINTPDIRNLIEANASGTTRKRITRKKLEAFEYPLPPLAEQKEIALRLDDLLAQVDSIKTRLDGLPAILKRFRQSTLAAATSGKLTEEWREENSGNDSLREYIKDLEASRFEHWKKMRLVEFERKGKTPADDKWLARYKPVRVDEGLQGIPDVWEVERLDFIADVIDPNPKHRNPRYFDKGFHFISTAQFDGTDGFDLSKCRFVAKETIDEQGARCRFDKRSIAFSRKGTIGHTRILELDIPFALLDSLCVINCDAVISNKYLNYVLRGPLVAGQVVEKTKGVALKQVSVGGVRELLIPLPSVEEQTEIVRRVEELFAFADQVEQRVKEAQAHVNHLTQSILAKAFRGELTEQWRRENPDLITGENSAAALLQRIKTEREKLTPKKKPRKRRSP</sequence>
<keyword evidence="6" id="KW-0255">Endonuclease</keyword>
<dbReference type="EMBL" id="JARVCO010000007">
    <property type="protein sequence ID" value="MDZ8118182.1"/>
    <property type="molecule type" value="Genomic_DNA"/>
</dbReference>
<dbReference type="PANTHER" id="PTHR43140">
    <property type="entry name" value="TYPE-1 RESTRICTION ENZYME ECOKI SPECIFICITY PROTEIN"/>
    <property type="match status" value="1"/>
</dbReference>